<name>A0A0G4F8E5_9ALVE</name>
<gene>
    <name evidence="3" type="ORF">Cvel_15757</name>
</gene>
<dbReference type="VEuPathDB" id="CryptoDB:Cvel_15757"/>
<organism evidence="3">
    <name type="scientific">Chromera velia CCMP2878</name>
    <dbReference type="NCBI Taxonomy" id="1169474"/>
    <lineage>
        <taxon>Eukaryota</taxon>
        <taxon>Sar</taxon>
        <taxon>Alveolata</taxon>
        <taxon>Colpodellida</taxon>
        <taxon>Chromeraceae</taxon>
        <taxon>Chromera</taxon>
    </lineage>
</organism>
<feature type="compositionally biased region" description="Basic and acidic residues" evidence="1">
    <location>
        <begin position="1"/>
        <end position="13"/>
    </location>
</feature>
<evidence type="ECO:0000256" key="2">
    <source>
        <dbReference type="SAM" id="Phobius"/>
    </source>
</evidence>
<reference evidence="3" key="1">
    <citation type="submission" date="2014-11" db="EMBL/GenBank/DDBJ databases">
        <authorList>
            <person name="Otto D Thomas"/>
            <person name="Naeem Raeece"/>
        </authorList>
    </citation>
    <scope>NUCLEOTIDE SEQUENCE</scope>
</reference>
<feature type="compositionally biased region" description="Low complexity" evidence="1">
    <location>
        <begin position="52"/>
        <end position="69"/>
    </location>
</feature>
<feature type="region of interest" description="Disordered" evidence="1">
    <location>
        <begin position="1"/>
        <end position="135"/>
    </location>
</feature>
<dbReference type="AlphaFoldDB" id="A0A0G4F8E5"/>
<keyword evidence="2" id="KW-0472">Membrane</keyword>
<keyword evidence="2" id="KW-1133">Transmembrane helix</keyword>
<accession>A0A0G4F8E5</accession>
<evidence type="ECO:0000313" key="3">
    <source>
        <dbReference type="EMBL" id="CEM08993.1"/>
    </source>
</evidence>
<protein>
    <submittedName>
        <fullName evidence="3">Uncharacterized protein</fullName>
    </submittedName>
</protein>
<feature type="transmembrane region" description="Helical" evidence="2">
    <location>
        <begin position="183"/>
        <end position="207"/>
    </location>
</feature>
<feature type="transmembrane region" description="Helical" evidence="2">
    <location>
        <begin position="239"/>
        <end position="262"/>
    </location>
</feature>
<dbReference type="EMBL" id="CDMZ01000199">
    <property type="protein sequence ID" value="CEM08993.1"/>
    <property type="molecule type" value="Genomic_DNA"/>
</dbReference>
<keyword evidence="2" id="KW-0812">Transmembrane</keyword>
<sequence>MDPVEEAARAKAEARRKRLLASKEKREAMLTGRVKSSEAQQTLGKGQEQEQPSSFSAAAAAASSSAAISPPVPAEGVKGAGGSGQAETGIGGDPENSAVSVARASKDTAQTEAMKEKEEVAEEEGSSGLLSKSQRDKVAKTGERLRMPLTVFFGFCMGLKLAAEEGGVRVSSGALKSLLSFLPMSGFVVFLLCESFVAFVIFGGWVVDWMSKLWKGGKGGEEAGDWIGTSLRLVILSVFLLRCFGNFAVFFTVCLVVEWFVLKGGLGMVGLSFAFAERSELVGAGSIMDEL</sequence>
<evidence type="ECO:0000256" key="1">
    <source>
        <dbReference type="SAM" id="MobiDB-lite"/>
    </source>
</evidence>
<feature type="compositionally biased region" description="Gly residues" evidence="1">
    <location>
        <begin position="78"/>
        <end position="92"/>
    </location>
</feature>
<proteinExistence type="predicted"/>